<accession>A0A7J7KG06</accession>
<evidence type="ECO:0000256" key="3">
    <source>
        <dbReference type="SAM" id="MobiDB-lite"/>
    </source>
</evidence>
<dbReference type="PANTHER" id="PTHR33724">
    <property type="entry name" value="INTRAFLAGELLAR TRANSPORT PROTEIN 43 HOMOLOG"/>
    <property type="match status" value="1"/>
</dbReference>
<sequence length="210" mass="23469">MDDIDFDVSSKKKTSARKGRRAKAEELAEGNEGEPEGMFTTQREANSSKPARRVGGWGNEENDDGDMRSKGRSARRRGDAVEETIDTQFSKFEDDDNGSDTDIPMIPDLEDSNVEDTSNDMAIAPSVAVNRVTTYKELDSDLQKASQFAMLDGEVDLKLLMRHLVAEADVCEDDKVWHWDHLFTEVSSELQAEWDANEVENTTLTETVAT</sequence>
<gene>
    <name evidence="4" type="ORF">EB796_004563</name>
</gene>
<dbReference type="Proteomes" id="UP000593567">
    <property type="component" value="Unassembled WGS sequence"/>
</dbReference>
<reference evidence="4" key="1">
    <citation type="submission" date="2020-06" db="EMBL/GenBank/DDBJ databases">
        <title>Draft genome of Bugula neritina, a colonial animal packing powerful symbionts and potential medicines.</title>
        <authorList>
            <person name="Rayko M."/>
        </authorList>
    </citation>
    <scope>NUCLEOTIDE SEQUENCE [LARGE SCALE GENOMIC DNA]</scope>
    <source>
        <strain evidence="4">Kwan_BN1</strain>
    </source>
</reference>
<dbReference type="Pfam" id="PF15305">
    <property type="entry name" value="IFT43"/>
    <property type="match status" value="1"/>
</dbReference>
<dbReference type="GO" id="GO:0005929">
    <property type="term" value="C:cilium"/>
    <property type="evidence" value="ECO:0007669"/>
    <property type="project" value="TreeGrafter"/>
</dbReference>
<protein>
    <submittedName>
        <fullName evidence="4">IFT43</fullName>
    </submittedName>
</protein>
<evidence type="ECO:0000313" key="4">
    <source>
        <dbReference type="EMBL" id="KAF6037155.1"/>
    </source>
</evidence>
<dbReference type="AlphaFoldDB" id="A0A7J7KG06"/>
<evidence type="ECO:0000256" key="2">
    <source>
        <dbReference type="ARBA" id="ARBA00022794"/>
    </source>
</evidence>
<feature type="compositionally biased region" description="Basic residues" evidence="3">
    <location>
        <begin position="11"/>
        <end position="21"/>
    </location>
</feature>
<organism evidence="4 5">
    <name type="scientific">Bugula neritina</name>
    <name type="common">Brown bryozoan</name>
    <name type="synonym">Sertularia neritina</name>
    <dbReference type="NCBI Taxonomy" id="10212"/>
    <lineage>
        <taxon>Eukaryota</taxon>
        <taxon>Metazoa</taxon>
        <taxon>Spiralia</taxon>
        <taxon>Lophotrochozoa</taxon>
        <taxon>Bryozoa</taxon>
        <taxon>Gymnolaemata</taxon>
        <taxon>Cheilostomatida</taxon>
        <taxon>Flustrina</taxon>
        <taxon>Buguloidea</taxon>
        <taxon>Bugulidae</taxon>
        <taxon>Bugula</taxon>
    </lineage>
</organism>
<keyword evidence="2" id="KW-0970">Cilium biogenesis/degradation</keyword>
<dbReference type="OrthoDB" id="206950at2759"/>
<dbReference type="GO" id="GO:0030991">
    <property type="term" value="C:intraciliary transport particle A"/>
    <property type="evidence" value="ECO:0007669"/>
    <property type="project" value="InterPro"/>
</dbReference>
<keyword evidence="5" id="KW-1185">Reference proteome</keyword>
<dbReference type="EMBL" id="VXIV02000616">
    <property type="protein sequence ID" value="KAF6037155.1"/>
    <property type="molecule type" value="Genomic_DNA"/>
</dbReference>
<evidence type="ECO:0000256" key="1">
    <source>
        <dbReference type="ARBA" id="ARBA00007563"/>
    </source>
</evidence>
<comment type="similarity">
    <text evidence="1">Belongs to the IFT43 family.</text>
</comment>
<feature type="region of interest" description="Disordered" evidence="3">
    <location>
        <begin position="1"/>
        <end position="82"/>
    </location>
</feature>
<comment type="caution">
    <text evidence="4">The sequence shown here is derived from an EMBL/GenBank/DDBJ whole genome shotgun (WGS) entry which is preliminary data.</text>
</comment>
<name>A0A7J7KG06_BUGNE</name>
<dbReference type="InterPro" id="IPR029302">
    <property type="entry name" value="IFT43"/>
</dbReference>
<dbReference type="GO" id="GO:0035721">
    <property type="term" value="P:intraciliary retrograde transport"/>
    <property type="evidence" value="ECO:0007669"/>
    <property type="project" value="TreeGrafter"/>
</dbReference>
<dbReference type="PANTHER" id="PTHR33724:SF1">
    <property type="entry name" value="INTRAFLAGELLAR TRANSPORT PROTEIN 43 HOMOLOG"/>
    <property type="match status" value="1"/>
</dbReference>
<feature type="compositionally biased region" description="Polar residues" evidence="3">
    <location>
        <begin position="39"/>
        <end position="49"/>
    </location>
</feature>
<proteinExistence type="inferred from homology"/>
<evidence type="ECO:0000313" key="5">
    <source>
        <dbReference type="Proteomes" id="UP000593567"/>
    </source>
</evidence>